<dbReference type="PROSITE" id="PS50850">
    <property type="entry name" value="MFS"/>
    <property type="match status" value="1"/>
</dbReference>
<dbReference type="EMBL" id="POTM01000033">
    <property type="protein sequence ID" value="TLH68012.1"/>
    <property type="molecule type" value="Genomic_DNA"/>
</dbReference>
<dbReference type="InterPro" id="IPR020846">
    <property type="entry name" value="MFS_dom"/>
</dbReference>
<dbReference type="Gene3D" id="1.20.1250.20">
    <property type="entry name" value="MFS general substrate transporter like domains"/>
    <property type="match status" value="1"/>
</dbReference>
<dbReference type="InterPro" id="IPR001958">
    <property type="entry name" value="Tet-R_TetA/multi-R_MdtG-like"/>
</dbReference>
<feature type="transmembrane region" description="Helical" evidence="5">
    <location>
        <begin position="264"/>
        <end position="284"/>
    </location>
</feature>
<dbReference type="InterPro" id="IPR011701">
    <property type="entry name" value="MFS"/>
</dbReference>
<reference evidence="7 8" key="1">
    <citation type="submission" date="2018-01" db="EMBL/GenBank/DDBJ databases">
        <title>Comparative genomics of Mycobacterium mucogenicum and Mycobacterium neoaurum clade members emphasizing tRNA and non-coding RNA.</title>
        <authorList>
            <person name="Behra P.R.K."/>
            <person name="Pettersson B.M.F."/>
            <person name="Das S."/>
            <person name="Dasgupta S."/>
            <person name="Kirsebom L.A."/>
        </authorList>
    </citation>
    <scope>NUCLEOTIDE SEQUENCE [LARGE SCALE GENOMIC DNA]</scope>
    <source>
        <strain evidence="7 8">DSM 45104</strain>
    </source>
</reference>
<dbReference type="SUPFAM" id="SSF103473">
    <property type="entry name" value="MFS general substrate transporter"/>
    <property type="match status" value="1"/>
</dbReference>
<dbReference type="Pfam" id="PF07690">
    <property type="entry name" value="MFS_1"/>
    <property type="match status" value="1"/>
</dbReference>
<dbReference type="CDD" id="cd17324">
    <property type="entry name" value="MFS_NepI_like"/>
    <property type="match status" value="1"/>
</dbReference>
<dbReference type="GO" id="GO:0022857">
    <property type="term" value="F:transmembrane transporter activity"/>
    <property type="evidence" value="ECO:0007669"/>
    <property type="project" value="InterPro"/>
</dbReference>
<evidence type="ECO:0000256" key="1">
    <source>
        <dbReference type="ARBA" id="ARBA00004651"/>
    </source>
</evidence>
<dbReference type="GO" id="GO:0005886">
    <property type="term" value="C:plasma membrane"/>
    <property type="evidence" value="ECO:0007669"/>
    <property type="project" value="UniProtKB-SubCell"/>
</dbReference>
<feature type="transmembrane region" description="Helical" evidence="5">
    <location>
        <begin position="30"/>
        <end position="51"/>
    </location>
</feature>
<comment type="caution">
    <text evidence="7">The sequence shown here is derived from an EMBL/GenBank/DDBJ whole genome shotgun (WGS) entry which is preliminary data.</text>
</comment>
<dbReference type="InterPro" id="IPR036259">
    <property type="entry name" value="MFS_trans_sf"/>
</dbReference>
<feature type="transmembrane region" description="Helical" evidence="5">
    <location>
        <begin position="202"/>
        <end position="223"/>
    </location>
</feature>
<evidence type="ECO:0000313" key="7">
    <source>
        <dbReference type="EMBL" id="TLH68012.1"/>
    </source>
</evidence>
<keyword evidence="2 5" id="KW-0812">Transmembrane</keyword>
<feature type="transmembrane region" description="Helical" evidence="5">
    <location>
        <begin position="290"/>
        <end position="314"/>
    </location>
</feature>
<dbReference type="RefSeq" id="WP_138249339.1">
    <property type="nucleotide sequence ID" value="NZ_AP022616.1"/>
</dbReference>
<dbReference type="PANTHER" id="PTHR42910">
    <property type="entry name" value="TRANSPORTER SCO4007-RELATED"/>
    <property type="match status" value="1"/>
</dbReference>
<feature type="domain" description="Major facilitator superfamily (MFS) profile" evidence="6">
    <location>
        <begin position="1"/>
        <end position="376"/>
    </location>
</feature>
<name>A0AA94RCU0_9MYCO</name>
<gene>
    <name evidence="7" type="ORF">C1S79_13525</name>
</gene>
<organism evidence="7 8">
    <name type="scientific">Mycolicibacterium phocaicum</name>
    <dbReference type="NCBI Taxonomy" id="319706"/>
    <lineage>
        <taxon>Bacteria</taxon>
        <taxon>Bacillati</taxon>
        <taxon>Actinomycetota</taxon>
        <taxon>Actinomycetes</taxon>
        <taxon>Mycobacteriales</taxon>
        <taxon>Mycobacteriaceae</taxon>
        <taxon>Mycolicibacterium</taxon>
    </lineage>
</organism>
<evidence type="ECO:0000256" key="4">
    <source>
        <dbReference type="ARBA" id="ARBA00023136"/>
    </source>
</evidence>
<keyword evidence="8" id="KW-1185">Reference proteome</keyword>
<dbReference type="PANTHER" id="PTHR42910:SF1">
    <property type="entry name" value="MAJOR FACILITATOR SUPERFAMILY (MFS) PROFILE DOMAIN-CONTAINING PROTEIN"/>
    <property type="match status" value="1"/>
</dbReference>
<dbReference type="AlphaFoldDB" id="A0AA94RCU0"/>
<evidence type="ECO:0000256" key="2">
    <source>
        <dbReference type="ARBA" id="ARBA00022692"/>
    </source>
</evidence>
<evidence type="ECO:0000256" key="5">
    <source>
        <dbReference type="SAM" id="Phobius"/>
    </source>
</evidence>
<feature type="transmembrane region" description="Helical" evidence="5">
    <location>
        <begin position="87"/>
        <end position="108"/>
    </location>
</feature>
<evidence type="ECO:0000313" key="8">
    <source>
        <dbReference type="Proteomes" id="UP000309984"/>
    </source>
</evidence>
<protein>
    <submittedName>
        <fullName evidence="7">MFS transporter</fullName>
    </submittedName>
</protein>
<sequence length="376" mass="37870">MSLAAALGTATIYPLQPAIADIAQSLESGPAAVGAALACGPIGYLSGLALLVPLVDRFSPRRVVASQFLALGGALALTTVADTVWLLGMGLLVTGAFSSVGAGLSSVVGRFAPERRRATILGIVTAGISAGILAGRIAGGWLTDIIGWHAMLLTVAGAIVAVAGACLLFLPSAAGTLERNYFTELASVPGLFLRCRVLRGGALRGSLWFFAFCAVWSGIAVALSQEPYLLPAKQIGLYALAGVAGIFATRIAGVYTDRLGFRPVILAGLAVAGAACPVLAFGLGNSWATMAALAVFDAGLFAAQVANQTTILAIDPSAPARFNSAYMVVYFVGGSLGTAFGAAAVASFGWPATVGACGAALLVAGLLTVARAPRRS</sequence>
<feature type="transmembrane region" description="Helical" evidence="5">
    <location>
        <begin position="120"/>
        <end position="139"/>
    </location>
</feature>
<feature type="transmembrane region" description="Helical" evidence="5">
    <location>
        <begin position="145"/>
        <end position="170"/>
    </location>
</feature>
<comment type="subcellular location">
    <subcellularLocation>
        <location evidence="1">Cell membrane</location>
        <topology evidence="1">Multi-pass membrane protein</topology>
    </subcellularLocation>
</comment>
<dbReference type="PRINTS" id="PR01035">
    <property type="entry name" value="TCRTETA"/>
</dbReference>
<dbReference type="Proteomes" id="UP000309984">
    <property type="component" value="Unassembled WGS sequence"/>
</dbReference>
<proteinExistence type="predicted"/>
<accession>A0AA94RCU0</accession>
<feature type="transmembrane region" description="Helical" evidence="5">
    <location>
        <begin position="235"/>
        <end position="252"/>
    </location>
</feature>
<feature type="transmembrane region" description="Helical" evidence="5">
    <location>
        <begin position="326"/>
        <end position="346"/>
    </location>
</feature>
<feature type="transmembrane region" description="Helical" evidence="5">
    <location>
        <begin position="352"/>
        <end position="370"/>
    </location>
</feature>
<evidence type="ECO:0000256" key="3">
    <source>
        <dbReference type="ARBA" id="ARBA00022989"/>
    </source>
</evidence>
<feature type="transmembrane region" description="Helical" evidence="5">
    <location>
        <begin position="63"/>
        <end position="81"/>
    </location>
</feature>
<keyword evidence="4 5" id="KW-0472">Membrane</keyword>
<keyword evidence="3 5" id="KW-1133">Transmembrane helix</keyword>
<evidence type="ECO:0000259" key="6">
    <source>
        <dbReference type="PROSITE" id="PS50850"/>
    </source>
</evidence>